<dbReference type="AlphaFoldDB" id="A0A0P5S6X0"/>
<name>A0A0P5S6X0_9CRUS</name>
<evidence type="ECO:0000313" key="3">
    <source>
        <dbReference type="Proteomes" id="UP000076858"/>
    </source>
</evidence>
<dbReference type="EMBL" id="GDIQ01091661">
    <property type="protein sequence ID" value="JAL60065.1"/>
    <property type="molecule type" value="Transcribed_RNA"/>
</dbReference>
<evidence type="ECO:0000313" key="1">
    <source>
        <dbReference type="EMBL" id="JAL60065.1"/>
    </source>
</evidence>
<dbReference type="Proteomes" id="UP000076858">
    <property type="component" value="Unassembled WGS sequence"/>
</dbReference>
<gene>
    <name evidence="2" type="ORF">APZ42_012962</name>
</gene>
<reference evidence="1" key="1">
    <citation type="submission" date="2015-10" db="EMBL/GenBank/DDBJ databases">
        <title>EvidentialGene: Evidence-directed Construction of Complete mRNA Transcriptomes without Genomes.</title>
        <authorList>
            <person name="Gilbert D.G."/>
        </authorList>
    </citation>
    <scope>NUCLEOTIDE SEQUENCE</scope>
</reference>
<evidence type="ECO:0000313" key="2">
    <source>
        <dbReference type="EMBL" id="KZS20366.1"/>
    </source>
</evidence>
<protein>
    <submittedName>
        <fullName evidence="1">Uncharacterized protein</fullName>
    </submittedName>
</protein>
<keyword evidence="3" id="KW-1185">Reference proteome</keyword>
<proteinExistence type="predicted"/>
<reference evidence="2 3" key="2">
    <citation type="submission" date="2016-03" db="EMBL/GenBank/DDBJ databases">
        <title>EvidentialGene: Evidence-directed Construction of Genes on Genomes.</title>
        <authorList>
            <person name="Gilbert D.G."/>
            <person name="Choi J.-H."/>
            <person name="Mockaitis K."/>
            <person name="Colbourne J."/>
            <person name="Pfrender M."/>
        </authorList>
    </citation>
    <scope>NUCLEOTIDE SEQUENCE [LARGE SCALE GENOMIC DNA]</scope>
    <source>
        <strain evidence="2 3">Xinb3</strain>
        <tissue evidence="2">Complete organism</tissue>
    </source>
</reference>
<organism evidence="1">
    <name type="scientific">Daphnia magna</name>
    <dbReference type="NCBI Taxonomy" id="35525"/>
    <lineage>
        <taxon>Eukaryota</taxon>
        <taxon>Metazoa</taxon>
        <taxon>Ecdysozoa</taxon>
        <taxon>Arthropoda</taxon>
        <taxon>Crustacea</taxon>
        <taxon>Branchiopoda</taxon>
        <taxon>Diplostraca</taxon>
        <taxon>Cladocera</taxon>
        <taxon>Anomopoda</taxon>
        <taxon>Daphniidae</taxon>
        <taxon>Daphnia</taxon>
    </lineage>
</organism>
<accession>A0A0P5S6X0</accession>
<dbReference type="EMBL" id="LRGB01000205">
    <property type="protein sequence ID" value="KZS20366.1"/>
    <property type="molecule type" value="Genomic_DNA"/>
</dbReference>
<sequence>MLTGFAYTRREFRKRTGKKLLRFLESRLVLNSGTQQRRAAGPFYYTLSMQSSILNRVKMNSDDEISTDLSSLSKRTVLITCYQR</sequence>